<proteinExistence type="predicted"/>
<dbReference type="KEGG" id="ovi:T265_01235"/>
<dbReference type="AlphaFoldDB" id="A0A075AJ46"/>
<evidence type="ECO:0000313" key="3">
    <source>
        <dbReference type="Proteomes" id="UP000054324"/>
    </source>
</evidence>
<dbReference type="Proteomes" id="UP000054324">
    <property type="component" value="Unassembled WGS sequence"/>
</dbReference>
<dbReference type="GeneID" id="20315423"/>
<feature type="region of interest" description="Disordered" evidence="1">
    <location>
        <begin position="59"/>
        <end position="81"/>
    </location>
</feature>
<dbReference type="CTD" id="20315423"/>
<protein>
    <submittedName>
        <fullName evidence="2">Uncharacterized protein</fullName>
    </submittedName>
</protein>
<dbReference type="RefSeq" id="XP_009163484.1">
    <property type="nucleotide sequence ID" value="XM_009165220.1"/>
</dbReference>
<gene>
    <name evidence="2" type="ORF">T265_01235</name>
</gene>
<evidence type="ECO:0000313" key="2">
    <source>
        <dbReference type="EMBL" id="KER32749.1"/>
    </source>
</evidence>
<dbReference type="EMBL" id="KL596631">
    <property type="protein sequence ID" value="KER32749.1"/>
    <property type="molecule type" value="Genomic_DNA"/>
</dbReference>
<organism evidence="2 3">
    <name type="scientific">Opisthorchis viverrini</name>
    <name type="common">Southeast Asian liver fluke</name>
    <dbReference type="NCBI Taxonomy" id="6198"/>
    <lineage>
        <taxon>Eukaryota</taxon>
        <taxon>Metazoa</taxon>
        <taxon>Spiralia</taxon>
        <taxon>Lophotrochozoa</taxon>
        <taxon>Platyhelminthes</taxon>
        <taxon>Trematoda</taxon>
        <taxon>Digenea</taxon>
        <taxon>Opisthorchiida</taxon>
        <taxon>Opisthorchiata</taxon>
        <taxon>Opisthorchiidae</taxon>
        <taxon>Opisthorchis</taxon>
    </lineage>
</organism>
<sequence length="125" mass="14020">MTRWVIVRLPTELAYPSTYATQLSQALWSTLVSMTKGRLVTMTTPKVSNSRPQLIVPDLDMPENTCSGNKRSTRKGPINKKSQATVINTFMRTISPNSHHYFPEVCVQSLGPNSRPKSRTTKLIT</sequence>
<evidence type="ECO:0000256" key="1">
    <source>
        <dbReference type="SAM" id="MobiDB-lite"/>
    </source>
</evidence>
<accession>A0A075AJ46</accession>
<reference evidence="2 3" key="1">
    <citation type="submission" date="2013-11" db="EMBL/GenBank/DDBJ databases">
        <title>Opisthorchis viverrini - life in the bile duct.</title>
        <authorList>
            <person name="Young N.D."/>
            <person name="Nagarajan N."/>
            <person name="Lin S.J."/>
            <person name="Korhonen P.K."/>
            <person name="Jex A.R."/>
            <person name="Hall R.S."/>
            <person name="Safavi-Hemami H."/>
            <person name="Kaewkong W."/>
            <person name="Bertrand D."/>
            <person name="Gao S."/>
            <person name="Seet Q."/>
            <person name="Wongkham S."/>
            <person name="Teh B.T."/>
            <person name="Wongkham C."/>
            <person name="Intapan P.M."/>
            <person name="Maleewong W."/>
            <person name="Yang X."/>
            <person name="Hu M."/>
            <person name="Wang Z."/>
            <person name="Hofmann A."/>
            <person name="Sternberg P.W."/>
            <person name="Tan P."/>
            <person name="Wang J."/>
            <person name="Gasser R.B."/>
        </authorList>
    </citation>
    <scope>NUCLEOTIDE SEQUENCE [LARGE SCALE GENOMIC DNA]</scope>
</reference>
<keyword evidence="3" id="KW-1185">Reference proteome</keyword>
<name>A0A075AJ46_OPIVI</name>